<evidence type="ECO:0000313" key="2">
    <source>
        <dbReference type="EMBL" id="KNY27767.1"/>
    </source>
</evidence>
<accession>A0A0L6JQX5</accession>
<proteinExistence type="predicted"/>
<dbReference type="Pfam" id="PF24963">
    <property type="entry name" value="DUF7768"/>
    <property type="match status" value="1"/>
</dbReference>
<protein>
    <recommendedName>
        <fullName evidence="1">DUF7768 domain-containing protein</fullName>
    </recommendedName>
</protein>
<dbReference type="Proteomes" id="UP000036923">
    <property type="component" value="Unassembled WGS sequence"/>
</dbReference>
<gene>
    <name evidence="2" type="ORF">Bccel_3038</name>
</gene>
<feature type="domain" description="DUF7768" evidence="1">
    <location>
        <begin position="2"/>
        <end position="98"/>
    </location>
</feature>
<evidence type="ECO:0000259" key="1">
    <source>
        <dbReference type="Pfam" id="PF24963"/>
    </source>
</evidence>
<dbReference type="OrthoDB" id="9807423at2"/>
<evidence type="ECO:0000313" key="3">
    <source>
        <dbReference type="Proteomes" id="UP000036923"/>
    </source>
</evidence>
<dbReference type="eggNOG" id="COG1961">
    <property type="taxonomic scope" value="Bacteria"/>
</dbReference>
<dbReference type="EMBL" id="LGTC01000001">
    <property type="protein sequence ID" value="KNY27767.1"/>
    <property type="molecule type" value="Genomic_DNA"/>
</dbReference>
<organism evidence="2 3">
    <name type="scientific">Pseudobacteroides cellulosolvens ATCC 35603 = DSM 2933</name>
    <dbReference type="NCBI Taxonomy" id="398512"/>
    <lineage>
        <taxon>Bacteria</taxon>
        <taxon>Bacillati</taxon>
        <taxon>Bacillota</taxon>
        <taxon>Clostridia</taxon>
        <taxon>Eubacteriales</taxon>
        <taxon>Oscillospiraceae</taxon>
        <taxon>Pseudobacteroides</taxon>
    </lineage>
</organism>
<sequence length="228" mass="25798" precursor="true">MKLVYICSPLRGAIEENIKKAHRYCEYAAGCGVIPLAPHTIFTAYLQDTIPEQRAQGLKMGLELLKRCDEIWVCGDEISQGMQGEIDLAAKLHIPTIYVLDHHFEEGLKIRQSSKALGMDDCITGSDRDDYENKILVLNPEALISNCRTAENSLWVAYNGFGCTYGARGQAVYAKNLFDGREARWERADFLGIVKPESLKKWLENTPIKNELAEMLILEQEKSEDLER</sequence>
<dbReference type="RefSeq" id="WP_050753488.1">
    <property type="nucleotide sequence ID" value="NZ_JQKC01000062.1"/>
</dbReference>
<dbReference type="PATRIC" id="fig|398512.5.peg.3187"/>
<dbReference type="Gene3D" id="3.40.50.10400">
    <property type="entry name" value="Hypothetical protein PA1492"/>
    <property type="match status" value="1"/>
</dbReference>
<dbReference type="InterPro" id="IPR056670">
    <property type="entry name" value="DUF7768"/>
</dbReference>
<name>A0A0L6JQX5_9FIRM</name>
<keyword evidence="3" id="KW-1185">Reference proteome</keyword>
<dbReference type="SUPFAM" id="SSF52309">
    <property type="entry name" value="N-(deoxy)ribosyltransferase-like"/>
    <property type="match status" value="1"/>
</dbReference>
<reference evidence="3" key="1">
    <citation type="submission" date="2015-07" db="EMBL/GenBank/DDBJ databases">
        <title>Near-Complete Genome Sequence of the Cellulolytic Bacterium Bacteroides (Pseudobacteroides) cellulosolvens ATCC 35603.</title>
        <authorList>
            <person name="Dassa B."/>
            <person name="Utturkar S.M."/>
            <person name="Klingeman D.M."/>
            <person name="Hurt R.A."/>
            <person name="Keller M."/>
            <person name="Xu J."/>
            <person name="Reddy Y.H.K."/>
            <person name="Borovok I."/>
            <person name="Grinberg I.R."/>
            <person name="Lamed R."/>
            <person name="Zhivin O."/>
            <person name="Bayer E.A."/>
            <person name="Brown S.D."/>
        </authorList>
    </citation>
    <scope>NUCLEOTIDE SEQUENCE [LARGE SCALE GENOMIC DNA]</scope>
    <source>
        <strain evidence="3">DSM 2933</strain>
    </source>
</reference>
<dbReference type="AlphaFoldDB" id="A0A0L6JQX5"/>
<dbReference type="STRING" id="398512.Bccel_3038"/>
<comment type="caution">
    <text evidence="2">The sequence shown here is derived from an EMBL/GenBank/DDBJ whole genome shotgun (WGS) entry which is preliminary data.</text>
</comment>